<dbReference type="EMBL" id="JAIWYP010000003">
    <property type="protein sequence ID" value="KAH3848287.1"/>
    <property type="molecule type" value="Genomic_DNA"/>
</dbReference>
<evidence type="ECO:0000256" key="1">
    <source>
        <dbReference type="SAM" id="MobiDB-lite"/>
    </source>
</evidence>
<feature type="compositionally biased region" description="Polar residues" evidence="1">
    <location>
        <begin position="1"/>
        <end position="11"/>
    </location>
</feature>
<dbReference type="AlphaFoldDB" id="A0A9D4KY42"/>
<proteinExistence type="predicted"/>
<sequence length="204" mass="23697">MNIANSSSSVYESDYPDEHEELPTERHRRKIRVKHVDDGSMSRNIHIRHSPYRLLPQKRKREADESETSLPQKRTRWAPFPESSSSESDSGSSKSCSDSDCSCSDSDCVSMTDSDEDEGREIDLRYEASPCPGGCPCRPGYRPFPVVHGIERLKPVTVPLYKRFLQYKLLNIFNTCFNQCCDCMCQRRWTQRDRRSLRRIMADY</sequence>
<accession>A0A9D4KY42</accession>
<protein>
    <submittedName>
        <fullName evidence="2">Uncharacterized protein</fullName>
    </submittedName>
</protein>
<feature type="compositionally biased region" description="Low complexity" evidence="1">
    <location>
        <begin position="83"/>
        <end position="112"/>
    </location>
</feature>
<reference evidence="2" key="1">
    <citation type="journal article" date="2019" name="bioRxiv">
        <title>The Genome of the Zebra Mussel, Dreissena polymorpha: A Resource for Invasive Species Research.</title>
        <authorList>
            <person name="McCartney M.A."/>
            <person name="Auch B."/>
            <person name="Kono T."/>
            <person name="Mallez S."/>
            <person name="Zhang Y."/>
            <person name="Obille A."/>
            <person name="Becker A."/>
            <person name="Abrahante J.E."/>
            <person name="Garbe J."/>
            <person name="Badalamenti J.P."/>
            <person name="Herman A."/>
            <person name="Mangelson H."/>
            <person name="Liachko I."/>
            <person name="Sullivan S."/>
            <person name="Sone E.D."/>
            <person name="Koren S."/>
            <person name="Silverstein K.A.T."/>
            <person name="Beckman K.B."/>
            <person name="Gohl D.M."/>
        </authorList>
    </citation>
    <scope>NUCLEOTIDE SEQUENCE</scope>
    <source>
        <strain evidence="2">Duluth1</strain>
        <tissue evidence="2">Whole animal</tissue>
    </source>
</reference>
<evidence type="ECO:0000313" key="3">
    <source>
        <dbReference type="Proteomes" id="UP000828390"/>
    </source>
</evidence>
<comment type="caution">
    <text evidence="2">The sequence shown here is derived from an EMBL/GenBank/DDBJ whole genome shotgun (WGS) entry which is preliminary data.</text>
</comment>
<name>A0A9D4KY42_DREPO</name>
<reference evidence="2" key="2">
    <citation type="submission" date="2020-11" db="EMBL/GenBank/DDBJ databases">
        <authorList>
            <person name="McCartney M.A."/>
            <person name="Auch B."/>
            <person name="Kono T."/>
            <person name="Mallez S."/>
            <person name="Becker A."/>
            <person name="Gohl D.M."/>
            <person name="Silverstein K.A.T."/>
            <person name="Koren S."/>
            <person name="Bechman K.B."/>
            <person name="Herman A."/>
            <person name="Abrahante J.E."/>
            <person name="Garbe J."/>
        </authorList>
    </citation>
    <scope>NUCLEOTIDE SEQUENCE</scope>
    <source>
        <strain evidence="2">Duluth1</strain>
        <tissue evidence="2">Whole animal</tissue>
    </source>
</reference>
<evidence type="ECO:0000313" key="2">
    <source>
        <dbReference type="EMBL" id="KAH3848287.1"/>
    </source>
</evidence>
<feature type="compositionally biased region" description="Basic residues" evidence="1">
    <location>
        <begin position="45"/>
        <end position="60"/>
    </location>
</feature>
<dbReference type="Proteomes" id="UP000828390">
    <property type="component" value="Unassembled WGS sequence"/>
</dbReference>
<feature type="region of interest" description="Disordered" evidence="1">
    <location>
        <begin position="1"/>
        <end position="116"/>
    </location>
</feature>
<keyword evidence="3" id="KW-1185">Reference proteome</keyword>
<gene>
    <name evidence="2" type="ORF">DPMN_090646</name>
</gene>
<organism evidence="2 3">
    <name type="scientific">Dreissena polymorpha</name>
    <name type="common">Zebra mussel</name>
    <name type="synonym">Mytilus polymorpha</name>
    <dbReference type="NCBI Taxonomy" id="45954"/>
    <lineage>
        <taxon>Eukaryota</taxon>
        <taxon>Metazoa</taxon>
        <taxon>Spiralia</taxon>
        <taxon>Lophotrochozoa</taxon>
        <taxon>Mollusca</taxon>
        <taxon>Bivalvia</taxon>
        <taxon>Autobranchia</taxon>
        <taxon>Heteroconchia</taxon>
        <taxon>Euheterodonta</taxon>
        <taxon>Imparidentia</taxon>
        <taxon>Neoheterodontei</taxon>
        <taxon>Myida</taxon>
        <taxon>Dreissenoidea</taxon>
        <taxon>Dreissenidae</taxon>
        <taxon>Dreissena</taxon>
    </lineage>
</organism>